<dbReference type="Gene3D" id="3.40.50.1820">
    <property type="entry name" value="alpha/beta hydrolase"/>
    <property type="match status" value="1"/>
</dbReference>
<dbReference type="PANTHER" id="PTHR23024">
    <property type="entry name" value="ARYLACETAMIDE DEACETYLASE"/>
    <property type="match status" value="1"/>
</dbReference>
<organism evidence="2">
    <name type="scientific">Wollemia nobilis</name>
    <dbReference type="NCBI Taxonomy" id="56998"/>
    <lineage>
        <taxon>Eukaryota</taxon>
        <taxon>Viridiplantae</taxon>
        <taxon>Streptophyta</taxon>
        <taxon>Embryophyta</taxon>
        <taxon>Tracheophyta</taxon>
        <taxon>Spermatophyta</taxon>
        <taxon>Pinopsida</taxon>
        <taxon>Pinidae</taxon>
        <taxon>Conifers II</taxon>
        <taxon>Araucariales</taxon>
        <taxon>Araucariaceae</taxon>
        <taxon>Wollemia</taxon>
    </lineage>
</organism>
<feature type="domain" description="Alpha/beta hydrolase fold-3" evidence="1">
    <location>
        <begin position="83"/>
        <end position="291"/>
    </location>
</feature>
<proteinExistence type="predicted"/>
<dbReference type="SUPFAM" id="SSF53474">
    <property type="entry name" value="alpha/beta-Hydrolases"/>
    <property type="match status" value="1"/>
</dbReference>
<dbReference type="GO" id="GO:0016787">
    <property type="term" value="F:hydrolase activity"/>
    <property type="evidence" value="ECO:0007669"/>
    <property type="project" value="InterPro"/>
</dbReference>
<protein>
    <submittedName>
        <fullName evidence="2">TSA: Wollemia nobilis Ref_Wollemi_Transcript_11806_1374 transcribed RNA sequence</fullName>
    </submittedName>
</protein>
<dbReference type="Pfam" id="PF07859">
    <property type="entry name" value="Abhydrolase_3"/>
    <property type="match status" value="1"/>
</dbReference>
<sequence>MEGSNKSVIVVAELPGLKLYSDGSFCRYELPNMSVTPSPDALLLEDKGVASKDITLDNDLGLWVRIYLPPLGNEHGTPIPVCLYFHGGAFCVGSPSWKPFHTLCIRVAAASGAIVVSVNYRLAPEHRLPAAYDDCTAALSWLRSGGGGDPWIQRHADLSKLFLMGDSAGGNIVHHVVLRDAELKLRGAVMVQPAFAGEERTPSEAESPEAMEESDLKRGLALPLGTNRDHPYLNPMALQTCELGHATFPPLLIVVGGRDIMRDRQREYYQGLRLYGKEVKTVEFEEEDHGSYAWKPDVESTELLIQEIARFVKTKP</sequence>
<dbReference type="PANTHER" id="PTHR23024:SF635">
    <property type="entry name" value="OS07G0162700 PROTEIN"/>
    <property type="match status" value="1"/>
</dbReference>
<name>A0A0C9S8B0_9CONI</name>
<dbReference type="InterPro" id="IPR029058">
    <property type="entry name" value="AB_hydrolase_fold"/>
</dbReference>
<evidence type="ECO:0000259" key="1">
    <source>
        <dbReference type="Pfam" id="PF07859"/>
    </source>
</evidence>
<dbReference type="AlphaFoldDB" id="A0A0C9S8B0"/>
<evidence type="ECO:0000313" key="2">
    <source>
        <dbReference type="EMBL" id="JAG87653.1"/>
    </source>
</evidence>
<dbReference type="EMBL" id="GCHU01011738">
    <property type="protein sequence ID" value="JAG87653.1"/>
    <property type="molecule type" value="Transcribed_RNA"/>
</dbReference>
<dbReference type="InterPro" id="IPR050466">
    <property type="entry name" value="Carboxylest/Gibb_receptor"/>
</dbReference>
<accession>A0A0C9S8B0</accession>
<reference evidence="2" key="1">
    <citation type="submission" date="2015-02" db="EMBL/GenBank/DDBJ databases">
        <title>A transcriptome of Wollemia nobilis - a relic of Gondwana.</title>
        <authorList>
            <person name="Chia J.Y."/>
            <person name="Leong Y.S."/>
            <person name="Abdul Karim S."/>
            <person name="Wan Azmi N."/>
            <person name="Hercus R."/>
            <person name="Croft L."/>
        </authorList>
    </citation>
    <scope>NUCLEOTIDE SEQUENCE</scope>
    <source>
        <strain evidence="2">MaeBrown</strain>
        <tissue evidence="2">Leaf</tissue>
    </source>
</reference>
<dbReference type="InterPro" id="IPR013094">
    <property type="entry name" value="AB_hydrolase_3"/>
</dbReference>